<dbReference type="CDD" id="cd01647">
    <property type="entry name" value="RT_LTR"/>
    <property type="match status" value="1"/>
</dbReference>
<evidence type="ECO:0000313" key="5">
    <source>
        <dbReference type="Proteomes" id="UP001283361"/>
    </source>
</evidence>
<keyword evidence="5" id="KW-1185">Reference proteome</keyword>
<dbReference type="GO" id="GO:0003824">
    <property type="term" value="F:catalytic activity"/>
    <property type="evidence" value="ECO:0007669"/>
    <property type="project" value="UniProtKB-KW"/>
</dbReference>
<dbReference type="FunFam" id="3.10.20.370:FF:000001">
    <property type="entry name" value="Retrovirus-related Pol polyprotein from transposon 17.6-like protein"/>
    <property type="match status" value="1"/>
</dbReference>
<dbReference type="InterPro" id="IPR043502">
    <property type="entry name" value="DNA/RNA_pol_sf"/>
</dbReference>
<evidence type="ECO:0000259" key="3">
    <source>
        <dbReference type="PROSITE" id="PS50878"/>
    </source>
</evidence>
<dbReference type="AlphaFoldDB" id="A0AAE0XX68"/>
<feature type="coiled-coil region" evidence="2">
    <location>
        <begin position="227"/>
        <end position="254"/>
    </location>
</feature>
<dbReference type="InterPro" id="IPR000477">
    <property type="entry name" value="RT_dom"/>
</dbReference>
<proteinExistence type="predicted"/>
<dbReference type="CDD" id="cd09274">
    <property type="entry name" value="RNase_HI_RT_Ty3"/>
    <property type="match status" value="1"/>
</dbReference>
<keyword evidence="2" id="KW-0175">Coiled coil</keyword>
<sequence length="572" mass="63764">MLQQIKQIKGSQSYSKSTQPNSALQTACKSLCAEFPTLFSPGRGFLKDFELDIKFKVDAKPVFCKPRTVPLAVQDDLEKAYGAGIVKGGCKPTTFNSYGTPVVPIRKKALQGQPEAQIRVCGDYSATVNPQLETHRHPIPKPEDLMRRLGRSHYFSKIDLADAHNQIQFTPASQEKLALSTHRGVLLQQRLPFGITSAPGYFQEVMDQLTHDLPGVAVYIDDCLMSGTDADSHLQNLRRLIQRLEENNLRCRMEKCEFGKPFVEYLGHTLSREGIAKGPKIDAITKTPAPTNIPELRAFLGQIQFYGKFLPNLATVLEPLYNLTRKDSRWKWGAEEQASFQQVKDWLCTEAVLDHFDPSLDIGISCDASDRGIGGVLFHRFPDGSERPIANVSKTLSPAQRRYSQIHKEALAIIFALAKFHQFLYARKFILVTDHKPLLNIFSPHKATPALAANRVASRLPSGPDTSFDEREGDADMDSIYTVRIISTQIRSTDPGVVARGSSKDAVISTAMRHCREGWPPCHPPNESGGTYSVHSFRQVQDSLSCEAGCLYYGARLVIPTSLQHQVLHILH</sequence>
<evidence type="ECO:0000313" key="4">
    <source>
        <dbReference type="EMBL" id="KAK3722839.1"/>
    </source>
</evidence>
<dbReference type="PANTHER" id="PTHR37984">
    <property type="entry name" value="PROTEIN CBG26694"/>
    <property type="match status" value="1"/>
</dbReference>
<name>A0AAE0XX68_9GAST</name>
<dbReference type="Pfam" id="PF00078">
    <property type="entry name" value="RVT_1"/>
    <property type="match status" value="1"/>
</dbReference>
<dbReference type="PROSITE" id="PS50878">
    <property type="entry name" value="RT_POL"/>
    <property type="match status" value="1"/>
</dbReference>
<dbReference type="PANTHER" id="PTHR37984:SF5">
    <property type="entry name" value="PROTEIN NYNRIN-LIKE"/>
    <property type="match status" value="1"/>
</dbReference>
<dbReference type="InterPro" id="IPR050951">
    <property type="entry name" value="Retrovirus_Pol_polyprotein"/>
</dbReference>
<gene>
    <name evidence="4" type="ORF">RRG08_040222</name>
</gene>
<dbReference type="EMBL" id="JAWDGP010007369">
    <property type="protein sequence ID" value="KAK3722839.1"/>
    <property type="molecule type" value="Genomic_DNA"/>
</dbReference>
<protein>
    <recommendedName>
        <fullName evidence="3">Reverse transcriptase domain-containing protein</fullName>
    </recommendedName>
</protein>
<dbReference type="Pfam" id="PF17919">
    <property type="entry name" value="RT_RNaseH_2"/>
    <property type="match status" value="1"/>
</dbReference>
<accession>A0AAE0XX68</accession>
<evidence type="ECO:0000256" key="2">
    <source>
        <dbReference type="SAM" id="Coils"/>
    </source>
</evidence>
<dbReference type="Proteomes" id="UP001283361">
    <property type="component" value="Unassembled WGS sequence"/>
</dbReference>
<dbReference type="SUPFAM" id="SSF56672">
    <property type="entry name" value="DNA/RNA polymerases"/>
    <property type="match status" value="1"/>
</dbReference>
<feature type="domain" description="Reverse transcriptase" evidence="3">
    <location>
        <begin position="1"/>
        <end position="270"/>
    </location>
</feature>
<dbReference type="Gene3D" id="3.10.10.10">
    <property type="entry name" value="HIV Type 1 Reverse Transcriptase, subunit A, domain 1"/>
    <property type="match status" value="1"/>
</dbReference>
<dbReference type="Gene3D" id="3.30.70.270">
    <property type="match status" value="2"/>
</dbReference>
<dbReference type="InterPro" id="IPR043128">
    <property type="entry name" value="Rev_trsase/Diguanyl_cyclase"/>
</dbReference>
<comment type="caution">
    <text evidence="4">The sequence shown here is derived from an EMBL/GenBank/DDBJ whole genome shotgun (WGS) entry which is preliminary data.</text>
</comment>
<dbReference type="FunFam" id="3.30.70.270:FF:000026">
    <property type="entry name" value="Transposon Ty3-G Gag-Pol polyprotein"/>
    <property type="match status" value="1"/>
</dbReference>
<evidence type="ECO:0000256" key="1">
    <source>
        <dbReference type="ARBA" id="ARBA00023268"/>
    </source>
</evidence>
<reference evidence="4" key="1">
    <citation type="journal article" date="2023" name="G3 (Bethesda)">
        <title>A reference genome for the long-term kleptoplast-retaining sea slug Elysia crispata morphotype clarki.</title>
        <authorList>
            <person name="Eastman K.E."/>
            <person name="Pendleton A.L."/>
            <person name="Shaikh M.A."/>
            <person name="Suttiyut T."/>
            <person name="Ogas R."/>
            <person name="Tomko P."/>
            <person name="Gavelis G."/>
            <person name="Widhalm J.R."/>
            <person name="Wisecaver J.H."/>
        </authorList>
    </citation>
    <scope>NUCLEOTIDE SEQUENCE</scope>
    <source>
        <strain evidence="4">ECLA1</strain>
    </source>
</reference>
<keyword evidence="1" id="KW-0511">Multifunctional enzyme</keyword>
<dbReference type="InterPro" id="IPR041577">
    <property type="entry name" value="RT_RNaseH_2"/>
</dbReference>
<organism evidence="4 5">
    <name type="scientific">Elysia crispata</name>
    <name type="common">lettuce slug</name>
    <dbReference type="NCBI Taxonomy" id="231223"/>
    <lineage>
        <taxon>Eukaryota</taxon>
        <taxon>Metazoa</taxon>
        <taxon>Spiralia</taxon>
        <taxon>Lophotrochozoa</taxon>
        <taxon>Mollusca</taxon>
        <taxon>Gastropoda</taxon>
        <taxon>Heterobranchia</taxon>
        <taxon>Euthyneura</taxon>
        <taxon>Panpulmonata</taxon>
        <taxon>Sacoglossa</taxon>
        <taxon>Placobranchoidea</taxon>
        <taxon>Plakobranchidae</taxon>
        <taxon>Elysia</taxon>
    </lineage>
</organism>